<dbReference type="AlphaFoldDB" id="A0ABD3A0A0"/>
<gene>
    <name evidence="2" type="ORF">ACH5RR_017215</name>
</gene>
<sequence length="129" mass="14236">MKQIPSPDINSGPKQAKTGNLNYRRAVTPSEAVGFPPIQHDTVPIGPAAGKKPAEKMKMKMEKAKKMLLSVEIMSMCHVDPISLRFSVNKVWEWKVFGLIAAYPLLEVVAVCFSVKMTDSFSIAVLIFS</sequence>
<keyword evidence="3" id="KW-1185">Reference proteome</keyword>
<evidence type="ECO:0000256" key="1">
    <source>
        <dbReference type="SAM" id="MobiDB-lite"/>
    </source>
</evidence>
<proteinExistence type="predicted"/>
<feature type="compositionally biased region" description="Polar residues" evidence="1">
    <location>
        <begin position="8"/>
        <end position="21"/>
    </location>
</feature>
<organism evidence="2 3">
    <name type="scientific">Cinchona calisaya</name>
    <dbReference type="NCBI Taxonomy" id="153742"/>
    <lineage>
        <taxon>Eukaryota</taxon>
        <taxon>Viridiplantae</taxon>
        <taxon>Streptophyta</taxon>
        <taxon>Embryophyta</taxon>
        <taxon>Tracheophyta</taxon>
        <taxon>Spermatophyta</taxon>
        <taxon>Magnoliopsida</taxon>
        <taxon>eudicotyledons</taxon>
        <taxon>Gunneridae</taxon>
        <taxon>Pentapetalae</taxon>
        <taxon>asterids</taxon>
        <taxon>lamiids</taxon>
        <taxon>Gentianales</taxon>
        <taxon>Rubiaceae</taxon>
        <taxon>Cinchonoideae</taxon>
        <taxon>Cinchoneae</taxon>
        <taxon>Cinchona</taxon>
    </lineage>
</organism>
<evidence type="ECO:0000313" key="3">
    <source>
        <dbReference type="Proteomes" id="UP001630127"/>
    </source>
</evidence>
<comment type="caution">
    <text evidence="2">The sequence shown here is derived from an EMBL/GenBank/DDBJ whole genome shotgun (WGS) entry which is preliminary data.</text>
</comment>
<reference evidence="2 3" key="1">
    <citation type="submission" date="2024-11" db="EMBL/GenBank/DDBJ databases">
        <title>A near-complete genome assembly of Cinchona calisaya.</title>
        <authorList>
            <person name="Lian D.C."/>
            <person name="Zhao X.W."/>
            <person name="Wei L."/>
        </authorList>
    </citation>
    <scope>NUCLEOTIDE SEQUENCE [LARGE SCALE GENOMIC DNA]</scope>
    <source>
        <tissue evidence="2">Nenye</tissue>
    </source>
</reference>
<dbReference type="EMBL" id="JBJUIK010000007">
    <property type="protein sequence ID" value="KAL3524381.1"/>
    <property type="molecule type" value="Genomic_DNA"/>
</dbReference>
<feature type="region of interest" description="Disordered" evidence="1">
    <location>
        <begin position="1"/>
        <end position="21"/>
    </location>
</feature>
<evidence type="ECO:0000313" key="2">
    <source>
        <dbReference type="EMBL" id="KAL3524381.1"/>
    </source>
</evidence>
<protein>
    <submittedName>
        <fullName evidence="2">Uncharacterized protein</fullName>
    </submittedName>
</protein>
<dbReference type="Proteomes" id="UP001630127">
    <property type="component" value="Unassembled WGS sequence"/>
</dbReference>
<name>A0ABD3A0A0_9GENT</name>
<accession>A0ABD3A0A0</accession>